<dbReference type="PANTHER" id="PTHR43459:SF1">
    <property type="entry name" value="EG:BACN32G11.4 PROTEIN"/>
    <property type="match status" value="1"/>
</dbReference>
<dbReference type="InterPro" id="IPR018376">
    <property type="entry name" value="Enoyl-CoA_hyd/isom_CS"/>
</dbReference>
<accession>A0A6J4QIS9</accession>
<comment type="similarity">
    <text evidence="1 2">Belongs to the enoyl-CoA hydratase/isomerase family.</text>
</comment>
<proteinExistence type="inferred from homology"/>
<protein>
    <submittedName>
        <fullName evidence="3">Enoyl-CoA hydratase</fullName>
        <ecNumber evidence="3">4.2.1.17</ecNumber>
    </submittedName>
</protein>
<evidence type="ECO:0000313" key="3">
    <source>
        <dbReference type="EMBL" id="CAA9446289.1"/>
    </source>
</evidence>
<keyword evidence="3" id="KW-0456">Lyase</keyword>
<sequence>MYETILSEKSDGVMTIALNRPDKLNSFNGVLHEEIYDALNEAAGDEEVRCIVLRGEGKGFSAGADLAEVIGGDGDPNSPDLGEYLRRTYSRLVTRMVDIEKPIVAALHGPVYGAGLGIALACDLRVAAESAKFSVAFIKIGLIPDAGVSFFLPRIIGLGRAMEMSMLGEALEAEEAHRVGLVNKVVPDDKLEEEVAEYAERLAGLPTMAMGRIKQILYQSFESDLAAALEAEAAGQSLCGYTQDHKEGVAAFMEKREANFTGK</sequence>
<dbReference type="SUPFAM" id="SSF52096">
    <property type="entry name" value="ClpP/crotonase"/>
    <property type="match status" value="1"/>
</dbReference>
<dbReference type="Pfam" id="PF00378">
    <property type="entry name" value="ECH_1"/>
    <property type="match status" value="1"/>
</dbReference>
<dbReference type="Gene3D" id="1.10.12.10">
    <property type="entry name" value="Lyase 2-enoyl-coa Hydratase, Chain A, domain 2"/>
    <property type="match status" value="1"/>
</dbReference>
<organism evidence="3">
    <name type="scientific">uncultured Rubrobacteraceae bacterium</name>
    <dbReference type="NCBI Taxonomy" id="349277"/>
    <lineage>
        <taxon>Bacteria</taxon>
        <taxon>Bacillati</taxon>
        <taxon>Actinomycetota</taxon>
        <taxon>Rubrobacteria</taxon>
        <taxon>Rubrobacterales</taxon>
        <taxon>Rubrobacteraceae</taxon>
        <taxon>environmental samples</taxon>
    </lineage>
</organism>
<evidence type="ECO:0000256" key="1">
    <source>
        <dbReference type="ARBA" id="ARBA00005254"/>
    </source>
</evidence>
<dbReference type="PANTHER" id="PTHR43459">
    <property type="entry name" value="ENOYL-COA HYDRATASE"/>
    <property type="match status" value="1"/>
</dbReference>
<gene>
    <name evidence="3" type="ORF">AVDCRST_MAG14-378</name>
</gene>
<dbReference type="EMBL" id="CADCVG010000019">
    <property type="protein sequence ID" value="CAA9446289.1"/>
    <property type="molecule type" value="Genomic_DNA"/>
</dbReference>
<dbReference type="InterPro" id="IPR014748">
    <property type="entry name" value="Enoyl-CoA_hydra_C"/>
</dbReference>
<name>A0A6J4QIS9_9ACTN</name>
<dbReference type="AlphaFoldDB" id="A0A6J4QIS9"/>
<dbReference type="CDD" id="cd06558">
    <property type="entry name" value="crotonase-like"/>
    <property type="match status" value="1"/>
</dbReference>
<dbReference type="PROSITE" id="PS00166">
    <property type="entry name" value="ENOYL_COA_HYDRATASE"/>
    <property type="match status" value="1"/>
</dbReference>
<dbReference type="EC" id="4.2.1.17" evidence="3"/>
<dbReference type="InterPro" id="IPR001753">
    <property type="entry name" value="Enoyl-CoA_hydra/iso"/>
</dbReference>
<dbReference type="GO" id="GO:0004300">
    <property type="term" value="F:enoyl-CoA hydratase activity"/>
    <property type="evidence" value="ECO:0007669"/>
    <property type="project" value="UniProtKB-EC"/>
</dbReference>
<evidence type="ECO:0000256" key="2">
    <source>
        <dbReference type="RuleBase" id="RU003707"/>
    </source>
</evidence>
<dbReference type="InterPro" id="IPR029045">
    <property type="entry name" value="ClpP/crotonase-like_dom_sf"/>
</dbReference>
<dbReference type="Gene3D" id="3.90.226.10">
    <property type="entry name" value="2-enoyl-CoA Hydratase, Chain A, domain 1"/>
    <property type="match status" value="1"/>
</dbReference>
<reference evidence="3" key="1">
    <citation type="submission" date="2020-02" db="EMBL/GenBank/DDBJ databases">
        <authorList>
            <person name="Meier V. D."/>
        </authorList>
    </citation>
    <scope>NUCLEOTIDE SEQUENCE</scope>
    <source>
        <strain evidence="3">AVDCRST_MAG14</strain>
    </source>
</reference>